<keyword evidence="3" id="KW-1185">Reference proteome</keyword>
<reference evidence="3" key="1">
    <citation type="journal article" date="2024" name="IScience">
        <title>Strigolactones Initiate the Formation of Haustorium-like Structures in Castilleja.</title>
        <authorList>
            <person name="Buerger M."/>
            <person name="Peterson D."/>
            <person name="Chory J."/>
        </authorList>
    </citation>
    <scope>NUCLEOTIDE SEQUENCE [LARGE SCALE GENOMIC DNA]</scope>
</reference>
<proteinExistence type="predicted"/>
<dbReference type="AlphaFoldDB" id="A0ABD3DZF5"/>
<evidence type="ECO:0008006" key="4">
    <source>
        <dbReference type="Google" id="ProtNLM"/>
    </source>
</evidence>
<organism evidence="2 3">
    <name type="scientific">Castilleja foliolosa</name>
    <dbReference type="NCBI Taxonomy" id="1961234"/>
    <lineage>
        <taxon>Eukaryota</taxon>
        <taxon>Viridiplantae</taxon>
        <taxon>Streptophyta</taxon>
        <taxon>Embryophyta</taxon>
        <taxon>Tracheophyta</taxon>
        <taxon>Spermatophyta</taxon>
        <taxon>Magnoliopsida</taxon>
        <taxon>eudicotyledons</taxon>
        <taxon>Gunneridae</taxon>
        <taxon>Pentapetalae</taxon>
        <taxon>asterids</taxon>
        <taxon>lamiids</taxon>
        <taxon>Lamiales</taxon>
        <taxon>Orobanchaceae</taxon>
        <taxon>Pedicularideae</taxon>
        <taxon>Castillejinae</taxon>
        <taxon>Castilleja</taxon>
    </lineage>
</organism>
<keyword evidence="1" id="KW-0732">Signal</keyword>
<protein>
    <recommendedName>
        <fullName evidence="4">Pectinesterase inhibitor domain-containing protein</fullName>
    </recommendedName>
</protein>
<evidence type="ECO:0000313" key="2">
    <source>
        <dbReference type="EMBL" id="KAL3647457.1"/>
    </source>
</evidence>
<dbReference type="SUPFAM" id="SSF101148">
    <property type="entry name" value="Plant invertase/pectin methylesterase inhibitor"/>
    <property type="match status" value="1"/>
</dbReference>
<dbReference type="EMBL" id="JAVIJP010000009">
    <property type="protein sequence ID" value="KAL3647457.1"/>
    <property type="molecule type" value="Genomic_DNA"/>
</dbReference>
<feature type="chain" id="PRO_5044877262" description="Pectinesterase inhibitor domain-containing protein" evidence="1">
    <location>
        <begin position="25"/>
        <end position="179"/>
    </location>
</feature>
<sequence>MGSTAVTNYLLLSAAFLLLSAATAHNVSPFCTNVTTTPDDKHICTQLVCNAKTWPEAMTNAIKGVIEIANTAKPKVVDCVAANLPSIIESKAKEAITLGCLVSFETYVHNLEKCIEFVKSDPNSSLETYLSGSTFFDCKDGLDEFQLSFPEVNHFYHRTIKLANVLVSIYKTKPKTTKC</sequence>
<evidence type="ECO:0000256" key="1">
    <source>
        <dbReference type="SAM" id="SignalP"/>
    </source>
</evidence>
<gene>
    <name evidence="2" type="ORF">CASFOL_008425</name>
</gene>
<accession>A0ABD3DZF5</accession>
<dbReference type="Proteomes" id="UP001632038">
    <property type="component" value="Unassembled WGS sequence"/>
</dbReference>
<comment type="caution">
    <text evidence="2">The sequence shown here is derived from an EMBL/GenBank/DDBJ whole genome shotgun (WGS) entry which is preliminary data.</text>
</comment>
<dbReference type="InterPro" id="IPR035513">
    <property type="entry name" value="Invertase/methylesterase_inhib"/>
</dbReference>
<evidence type="ECO:0000313" key="3">
    <source>
        <dbReference type="Proteomes" id="UP001632038"/>
    </source>
</evidence>
<feature type="signal peptide" evidence="1">
    <location>
        <begin position="1"/>
        <end position="24"/>
    </location>
</feature>
<name>A0ABD3DZF5_9LAMI</name>